<evidence type="ECO:0000256" key="1">
    <source>
        <dbReference type="ARBA" id="ARBA00004434"/>
    </source>
</evidence>
<name>A0A8H7RDD1_9FUNG</name>
<feature type="compositionally biased region" description="Basic and acidic residues" evidence="15">
    <location>
        <begin position="462"/>
        <end position="479"/>
    </location>
</feature>
<evidence type="ECO:0000256" key="12">
    <source>
        <dbReference type="ARBA" id="ARBA00023128"/>
    </source>
</evidence>
<accession>A0A8H7RDD1</accession>
<keyword evidence="6" id="KW-0999">Mitochondrion inner membrane</keyword>
<keyword evidence="7" id="KW-0106">Calcium</keyword>
<keyword evidence="10" id="KW-0175">Coiled coil</keyword>
<dbReference type="Pfam" id="PF26561">
    <property type="entry name" value="LETM1_C"/>
    <property type="match status" value="1"/>
</dbReference>
<dbReference type="PROSITE" id="PS51758">
    <property type="entry name" value="LETM1_RBD"/>
    <property type="match status" value="1"/>
</dbReference>
<keyword evidence="19" id="KW-1185">Reference proteome</keyword>
<evidence type="ECO:0000256" key="4">
    <source>
        <dbReference type="ARBA" id="ARBA00022692"/>
    </source>
</evidence>
<evidence type="ECO:0000256" key="11">
    <source>
        <dbReference type="ARBA" id="ARBA00023065"/>
    </source>
</evidence>
<dbReference type="GO" id="GO:0005743">
    <property type="term" value="C:mitochondrial inner membrane"/>
    <property type="evidence" value="ECO:0007669"/>
    <property type="project" value="UniProtKB-SubCell"/>
</dbReference>
<organism evidence="18 19">
    <name type="scientific">Mucor saturninus</name>
    <dbReference type="NCBI Taxonomy" id="64648"/>
    <lineage>
        <taxon>Eukaryota</taxon>
        <taxon>Fungi</taxon>
        <taxon>Fungi incertae sedis</taxon>
        <taxon>Mucoromycota</taxon>
        <taxon>Mucoromycotina</taxon>
        <taxon>Mucoromycetes</taxon>
        <taxon>Mucorales</taxon>
        <taxon>Mucorineae</taxon>
        <taxon>Mucoraceae</taxon>
        <taxon>Mucor</taxon>
    </lineage>
</organism>
<evidence type="ECO:0000256" key="16">
    <source>
        <dbReference type="SAM" id="Phobius"/>
    </source>
</evidence>
<dbReference type="GO" id="GO:0030003">
    <property type="term" value="P:intracellular monoatomic cation homeostasis"/>
    <property type="evidence" value="ECO:0007669"/>
    <property type="project" value="TreeGrafter"/>
</dbReference>
<dbReference type="GO" id="GO:0043022">
    <property type="term" value="F:ribosome binding"/>
    <property type="evidence" value="ECO:0007669"/>
    <property type="project" value="InterPro"/>
</dbReference>
<keyword evidence="9 16" id="KW-1133">Transmembrane helix</keyword>
<comment type="caution">
    <text evidence="18">The sequence shown here is derived from an EMBL/GenBank/DDBJ whole genome shotgun (WGS) entry which is preliminary data.</text>
</comment>
<evidence type="ECO:0000259" key="17">
    <source>
        <dbReference type="PROSITE" id="PS51758"/>
    </source>
</evidence>
<dbReference type="PANTHER" id="PTHR14009:SF1">
    <property type="entry name" value="MITOCHONDRIAL PROTON_CALCIUM EXCHANGER PROTEIN"/>
    <property type="match status" value="1"/>
</dbReference>
<keyword evidence="3" id="KW-0109">Calcium transport</keyword>
<dbReference type="OrthoDB" id="275278at2759"/>
<dbReference type="Proteomes" id="UP000603453">
    <property type="component" value="Unassembled WGS sequence"/>
</dbReference>
<keyword evidence="5" id="KW-0479">Metal-binding</keyword>
<evidence type="ECO:0000256" key="10">
    <source>
        <dbReference type="ARBA" id="ARBA00023054"/>
    </source>
</evidence>
<feature type="region of interest" description="Disordered" evidence="15">
    <location>
        <begin position="600"/>
        <end position="627"/>
    </location>
</feature>
<evidence type="ECO:0000256" key="13">
    <source>
        <dbReference type="ARBA" id="ARBA00023136"/>
    </source>
</evidence>
<dbReference type="AlphaFoldDB" id="A0A8H7RDD1"/>
<keyword evidence="12 14" id="KW-0496">Mitochondrion</keyword>
<evidence type="ECO:0000256" key="2">
    <source>
        <dbReference type="ARBA" id="ARBA00022448"/>
    </source>
</evidence>
<feature type="compositionally biased region" description="Basic and acidic residues" evidence="15">
    <location>
        <begin position="490"/>
        <end position="499"/>
    </location>
</feature>
<keyword evidence="13 16" id="KW-0472">Membrane</keyword>
<dbReference type="Pfam" id="PF07766">
    <property type="entry name" value="LETM1_RBD"/>
    <property type="match status" value="1"/>
</dbReference>
<keyword evidence="4 16" id="KW-0812">Transmembrane</keyword>
<proteinExistence type="predicted"/>
<protein>
    <recommendedName>
        <fullName evidence="17">Letm1 RBD domain-containing protein</fullName>
    </recommendedName>
</protein>
<evidence type="ECO:0000256" key="5">
    <source>
        <dbReference type="ARBA" id="ARBA00022723"/>
    </source>
</evidence>
<comment type="subcellular location">
    <subcellularLocation>
        <location evidence="1">Mitochondrion inner membrane</location>
        <topology evidence="1">Single-pass membrane protein</topology>
    </subcellularLocation>
</comment>
<keyword evidence="2" id="KW-0813">Transport</keyword>
<feature type="domain" description="Letm1 RBD" evidence="17">
    <location>
        <begin position="214"/>
        <end position="525"/>
    </location>
</feature>
<evidence type="ECO:0000256" key="14">
    <source>
        <dbReference type="PROSITE-ProRule" id="PRU01094"/>
    </source>
</evidence>
<dbReference type="InterPro" id="IPR033122">
    <property type="entry name" value="LETM1-like_RBD"/>
</dbReference>
<dbReference type="PANTHER" id="PTHR14009">
    <property type="entry name" value="LEUCINE ZIPPER-EF-HAND CONTAINING TRANSMEMBRANE PROTEIN"/>
    <property type="match status" value="1"/>
</dbReference>
<evidence type="ECO:0000256" key="7">
    <source>
        <dbReference type="ARBA" id="ARBA00022837"/>
    </source>
</evidence>
<feature type="region of interest" description="Disordered" evidence="15">
    <location>
        <begin position="462"/>
        <end position="506"/>
    </location>
</feature>
<evidence type="ECO:0000256" key="6">
    <source>
        <dbReference type="ARBA" id="ARBA00022792"/>
    </source>
</evidence>
<evidence type="ECO:0000256" key="9">
    <source>
        <dbReference type="ARBA" id="ARBA00022989"/>
    </source>
</evidence>
<dbReference type="EMBL" id="JAEPRD010000017">
    <property type="protein sequence ID" value="KAG2208907.1"/>
    <property type="molecule type" value="Genomic_DNA"/>
</dbReference>
<evidence type="ECO:0000256" key="15">
    <source>
        <dbReference type="SAM" id="MobiDB-lite"/>
    </source>
</evidence>
<keyword evidence="11" id="KW-0406">Ion transport</keyword>
<gene>
    <name evidence="18" type="ORF">INT47_011047</name>
</gene>
<dbReference type="InterPro" id="IPR044202">
    <property type="entry name" value="LETM1/MDM38-like"/>
</dbReference>
<reference evidence="18" key="1">
    <citation type="submission" date="2020-12" db="EMBL/GenBank/DDBJ databases">
        <title>Metabolic potential, ecology and presence of endohyphal bacteria is reflected in genomic diversity of Mucoromycotina.</title>
        <authorList>
            <person name="Muszewska A."/>
            <person name="Okrasinska A."/>
            <person name="Steczkiewicz K."/>
            <person name="Drgas O."/>
            <person name="Orlowska M."/>
            <person name="Perlinska-Lenart U."/>
            <person name="Aleksandrzak-Piekarczyk T."/>
            <person name="Szatraj K."/>
            <person name="Zielenkiewicz U."/>
            <person name="Pilsyk S."/>
            <person name="Malc E."/>
            <person name="Mieczkowski P."/>
            <person name="Kruszewska J.S."/>
            <person name="Biernat P."/>
            <person name="Pawlowska J."/>
        </authorList>
    </citation>
    <scope>NUCLEOTIDE SEQUENCE</scope>
    <source>
        <strain evidence="18">WA0000017839</strain>
    </source>
</reference>
<evidence type="ECO:0000313" key="18">
    <source>
        <dbReference type="EMBL" id="KAG2208907.1"/>
    </source>
</evidence>
<feature type="transmembrane region" description="Helical" evidence="16">
    <location>
        <begin position="168"/>
        <end position="191"/>
    </location>
</feature>
<evidence type="ECO:0000256" key="3">
    <source>
        <dbReference type="ARBA" id="ARBA00022568"/>
    </source>
</evidence>
<keyword evidence="8" id="KW-0809">Transit peptide</keyword>
<dbReference type="InterPro" id="IPR059005">
    <property type="entry name" value="LETM1_C"/>
</dbReference>
<evidence type="ECO:0000256" key="8">
    <source>
        <dbReference type="ARBA" id="ARBA00022946"/>
    </source>
</evidence>
<sequence>MYRNLNSTTVRHLGLRTNTAFRHVSQYHQRPAVSAIRLVIVRPSVAGQRGLHLSRDLLRSETKLGKVVAEEKETMTSRAAALAKEQQAAKAAALASSGTVSTTSAATAIKPKKTLWQKVKAEAVHYWHGTQLLGLEIKISSSLTWKLLHGGKLTRREQRQLRRTTSDLMRLVPFAFFLIVPFMELLLPVALKLFPNMLPSTYESKSQEEKKKMALLKVRLEMAKFLQETISESGFPGSDHEKAATEFAEFFRKIRMTGEQASTEDLLNVARRFEDELTLDNLSRPQIVSMCRYMNINAFGTDNFLRFQIRNRMRQIKADDKVIQTEGIESLTIQELQNACAARGIRSVGTSPGRLRDELSQWLDLHLEHHVPGTLLILSRAFSYTDRGMTTEEALKATFNSLPDNLVNEAELQVLEQVGASTYKQKLDVLEQQQELIEDESEQEEKEEKAKLEAAKAAEELRLEQEKKEREAAEKKDEFVADEPAVTDAQADKKEEKDMAAATEAAATVEAVAEKIEPISEETPLSQEQQSELQDALAKLRTKVNVLEERAQFNEIKVQHEDYKELIEELKDSTQREADKATLRMGKKLEKMLATIDKELDALEKDTTSKEAPVKEEPTQEEQAKKD</sequence>
<evidence type="ECO:0000313" key="19">
    <source>
        <dbReference type="Proteomes" id="UP000603453"/>
    </source>
</evidence>